<feature type="compositionally biased region" description="Polar residues" evidence="1">
    <location>
        <begin position="73"/>
        <end position="83"/>
    </location>
</feature>
<proteinExistence type="predicted"/>
<dbReference type="OrthoDB" id="3025094at2759"/>
<dbReference type="EMBL" id="KN831774">
    <property type="protein sequence ID" value="KIM43904.1"/>
    <property type="molecule type" value="Genomic_DNA"/>
</dbReference>
<dbReference type="Proteomes" id="UP000053424">
    <property type="component" value="Unassembled WGS sequence"/>
</dbReference>
<accession>A0A0C3CID8</accession>
<feature type="compositionally biased region" description="Low complexity" evidence="1">
    <location>
        <begin position="84"/>
        <end position="95"/>
    </location>
</feature>
<sequence length="103" mass="11138">MDTPEGLRLRLMSLLSLYELLPYSISNPPNGTAPVRLEEAIGAEAVRRCLEAMYRQSPTLKADLENIVKNFARNASASSGNTRPGSYSSYPGSSSQGNYHGSS</sequence>
<dbReference type="HOGENOM" id="CLU_2264094_0_0_1"/>
<gene>
    <name evidence="2" type="ORF">M413DRAFT_25422</name>
</gene>
<protein>
    <submittedName>
        <fullName evidence="2">Uncharacterized protein</fullName>
    </submittedName>
</protein>
<reference evidence="2 3" key="1">
    <citation type="submission" date="2014-04" db="EMBL/GenBank/DDBJ databases">
        <authorList>
            <consortium name="DOE Joint Genome Institute"/>
            <person name="Kuo A."/>
            <person name="Gay G."/>
            <person name="Dore J."/>
            <person name="Kohler A."/>
            <person name="Nagy L.G."/>
            <person name="Floudas D."/>
            <person name="Copeland A."/>
            <person name="Barry K.W."/>
            <person name="Cichocki N."/>
            <person name="Veneault-Fourrey C."/>
            <person name="LaButti K."/>
            <person name="Lindquist E.A."/>
            <person name="Lipzen A."/>
            <person name="Lundell T."/>
            <person name="Morin E."/>
            <person name="Murat C."/>
            <person name="Sun H."/>
            <person name="Tunlid A."/>
            <person name="Henrissat B."/>
            <person name="Grigoriev I.V."/>
            <person name="Hibbett D.S."/>
            <person name="Martin F."/>
            <person name="Nordberg H.P."/>
            <person name="Cantor M.N."/>
            <person name="Hua S.X."/>
        </authorList>
    </citation>
    <scope>NUCLEOTIDE SEQUENCE [LARGE SCALE GENOMIC DNA]</scope>
    <source>
        <strain evidence="3">h7</strain>
    </source>
</reference>
<evidence type="ECO:0000256" key="1">
    <source>
        <dbReference type="SAM" id="MobiDB-lite"/>
    </source>
</evidence>
<keyword evidence="3" id="KW-1185">Reference proteome</keyword>
<dbReference type="AlphaFoldDB" id="A0A0C3CID8"/>
<name>A0A0C3CID8_HEBCY</name>
<reference evidence="3" key="2">
    <citation type="submission" date="2015-01" db="EMBL/GenBank/DDBJ databases">
        <title>Evolutionary Origins and Diversification of the Mycorrhizal Mutualists.</title>
        <authorList>
            <consortium name="DOE Joint Genome Institute"/>
            <consortium name="Mycorrhizal Genomics Consortium"/>
            <person name="Kohler A."/>
            <person name="Kuo A."/>
            <person name="Nagy L.G."/>
            <person name="Floudas D."/>
            <person name="Copeland A."/>
            <person name="Barry K.W."/>
            <person name="Cichocki N."/>
            <person name="Veneault-Fourrey C."/>
            <person name="LaButti K."/>
            <person name="Lindquist E.A."/>
            <person name="Lipzen A."/>
            <person name="Lundell T."/>
            <person name="Morin E."/>
            <person name="Murat C."/>
            <person name="Riley R."/>
            <person name="Ohm R."/>
            <person name="Sun H."/>
            <person name="Tunlid A."/>
            <person name="Henrissat B."/>
            <person name="Grigoriev I.V."/>
            <person name="Hibbett D.S."/>
            <person name="Martin F."/>
        </authorList>
    </citation>
    <scope>NUCLEOTIDE SEQUENCE [LARGE SCALE GENOMIC DNA]</scope>
    <source>
        <strain evidence="3">h7</strain>
    </source>
</reference>
<feature type="region of interest" description="Disordered" evidence="1">
    <location>
        <begin position="73"/>
        <end position="103"/>
    </location>
</feature>
<evidence type="ECO:0000313" key="2">
    <source>
        <dbReference type="EMBL" id="KIM43904.1"/>
    </source>
</evidence>
<evidence type="ECO:0000313" key="3">
    <source>
        <dbReference type="Proteomes" id="UP000053424"/>
    </source>
</evidence>
<organism evidence="2 3">
    <name type="scientific">Hebeloma cylindrosporum</name>
    <dbReference type="NCBI Taxonomy" id="76867"/>
    <lineage>
        <taxon>Eukaryota</taxon>
        <taxon>Fungi</taxon>
        <taxon>Dikarya</taxon>
        <taxon>Basidiomycota</taxon>
        <taxon>Agaricomycotina</taxon>
        <taxon>Agaricomycetes</taxon>
        <taxon>Agaricomycetidae</taxon>
        <taxon>Agaricales</taxon>
        <taxon>Agaricineae</taxon>
        <taxon>Hymenogastraceae</taxon>
        <taxon>Hebeloma</taxon>
    </lineage>
</organism>